<reference evidence="3" key="1">
    <citation type="submission" date="2019-08" db="EMBL/GenBank/DDBJ databases">
        <authorList>
            <person name="Kucharzyk K."/>
            <person name="Murdoch R.W."/>
            <person name="Higgins S."/>
            <person name="Loffler F."/>
        </authorList>
    </citation>
    <scope>NUCLEOTIDE SEQUENCE</scope>
</reference>
<evidence type="ECO:0000313" key="3">
    <source>
        <dbReference type="EMBL" id="MPM68310.1"/>
    </source>
</evidence>
<accession>A0A645BSA5</accession>
<gene>
    <name evidence="3" type="ORF">SDC9_115241</name>
</gene>
<proteinExistence type="predicted"/>
<feature type="transmembrane region" description="Helical" evidence="1">
    <location>
        <begin position="112"/>
        <end position="131"/>
    </location>
</feature>
<evidence type="ECO:0000259" key="2">
    <source>
        <dbReference type="Pfam" id="PF14285"/>
    </source>
</evidence>
<keyword evidence="1" id="KW-0812">Transmembrane</keyword>
<keyword evidence="1" id="KW-0472">Membrane</keyword>
<feature type="domain" description="DUF4367" evidence="2">
    <location>
        <begin position="188"/>
        <end position="296"/>
    </location>
</feature>
<dbReference type="EMBL" id="VSSQ01022184">
    <property type="protein sequence ID" value="MPM68310.1"/>
    <property type="molecule type" value="Genomic_DNA"/>
</dbReference>
<dbReference type="InterPro" id="IPR025377">
    <property type="entry name" value="DUF4367"/>
</dbReference>
<evidence type="ECO:0000256" key="1">
    <source>
        <dbReference type="SAM" id="Phobius"/>
    </source>
</evidence>
<name>A0A645BSA5_9ZZZZ</name>
<dbReference type="AlphaFoldDB" id="A0A645BSA5"/>
<dbReference type="Pfam" id="PF14285">
    <property type="entry name" value="DUF4367"/>
    <property type="match status" value="1"/>
</dbReference>
<sequence length="299" mass="33378">MAKDFPERTTAEDELDLEQMRTQDLEELLRQDAHSSCGGGFSAEFIERVLGVIEKRERLRPQSVLPDIDEAWSSFQANYLPDVGDYPEIFSEEAVDQTADSRGVSKPLRRRIRPLIVAAVICAILGSALVVQASGVDIWGALARWTSEVFHFGQPDTGFQPPVASGANVEYASLEEALDAYHSSLQVCPTWWPSGFELNRLSVHSSPDMVFINALYCKDQQTISIIVRLYPETQSVPTASFEKDQANLSEYRKGGITHYIMQNLGKLRVTWVNKQAACSLAGEITQIELEKMIDSIYKG</sequence>
<protein>
    <recommendedName>
        <fullName evidence="2">DUF4367 domain-containing protein</fullName>
    </recommendedName>
</protein>
<comment type="caution">
    <text evidence="3">The sequence shown here is derived from an EMBL/GenBank/DDBJ whole genome shotgun (WGS) entry which is preliminary data.</text>
</comment>
<keyword evidence="1" id="KW-1133">Transmembrane helix</keyword>
<organism evidence="3">
    <name type="scientific">bioreactor metagenome</name>
    <dbReference type="NCBI Taxonomy" id="1076179"/>
    <lineage>
        <taxon>unclassified sequences</taxon>
        <taxon>metagenomes</taxon>
        <taxon>ecological metagenomes</taxon>
    </lineage>
</organism>